<dbReference type="GO" id="GO:0005741">
    <property type="term" value="C:mitochondrial outer membrane"/>
    <property type="evidence" value="ECO:0007669"/>
    <property type="project" value="UniProtKB-SubCell"/>
</dbReference>
<evidence type="ECO:0000313" key="11">
    <source>
        <dbReference type="Proteomes" id="UP000478052"/>
    </source>
</evidence>
<gene>
    <name evidence="10" type="ORF">FWK35_00014109</name>
</gene>
<dbReference type="InterPro" id="IPR027246">
    <property type="entry name" value="Porin_Euk/Tom40"/>
</dbReference>
<organism evidence="10 11">
    <name type="scientific">Aphis craccivora</name>
    <name type="common">Cowpea aphid</name>
    <dbReference type="NCBI Taxonomy" id="307492"/>
    <lineage>
        <taxon>Eukaryota</taxon>
        <taxon>Metazoa</taxon>
        <taxon>Ecdysozoa</taxon>
        <taxon>Arthropoda</taxon>
        <taxon>Hexapoda</taxon>
        <taxon>Insecta</taxon>
        <taxon>Pterygota</taxon>
        <taxon>Neoptera</taxon>
        <taxon>Paraneoptera</taxon>
        <taxon>Hemiptera</taxon>
        <taxon>Sternorrhyncha</taxon>
        <taxon>Aphidomorpha</taxon>
        <taxon>Aphidoidea</taxon>
        <taxon>Aphididae</taxon>
        <taxon>Aphidini</taxon>
        <taxon>Aphis</taxon>
        <taxon>Aphis</taxon>
    </lineage>
</organism>
<evidence type="ECO:0000256" key="1">
    <source>
        <dbReference type="ARBA" id="ARBA00004374"/>
    </source>
</evidence>
<comment type="subcellular location">
    <subcellularLocation>
        <location evidence="1">Mitochondrion outer membrane</location>
        <topology evidence="1">Multi-pass membrane protein</topology>
    </subcellularLocation>
</comment>
<evidence type="ECO:0000256" key="4">
    <source>
        <dbReference type="ARBA" id="ARBA00022452"/>
    </source>
</evidence>
<keyword evidence="9" id="KW-0472">Membrane</keyword>
<dbReference type="Gene3D" id="2.40.160.10">
    <property type="entry name" value="Porin"/>
    <property type="match status" value="1"/>
</dbReference>
<proteinExistence type="inferred from homology"/>
<name>A0A6G0YMU1_APHCR</name>
<evidence type="ECO:0000256" key="5">
    <source>
        <dbReference type="ARBA" id="ARBA00022692"/>
    </source>
</evidence>
<dbReference type="Proteomes" id="UP000478052">
    <property type="component" value="Unassembled WGS sequence"/>
</dbReference>
<dbReference type="GO" id="GO:0030150">
    <property type="term" value="P:protein import into mitochondrial matrix"/>
    <property type="evidence" value="ECO:0007669"/>
    <property type="project" value="InterPro"/>
</dbReference>
<dbReference type="InterPro" id="IPR037930">
    <property type="entry name" value="Tom40"/>
</dbReference>
<keyword evidence="6" id="KW-1000">Mitochondrion outer membrane</keyword>
<dbReference type="PANTHER" id="PTHR10802">
    <property type="entry name" value="MITOCHONDRIAL IMPORT RECEPTOR SUBUNIT TOM40"/>
    <property type="match status" value="1"/>
</dbReference>
<keyword evidence="4" id="KW-1134">Transmembrane beta strand</keyword>
<evidence type="ECO:0000313" key="10">
    <source>
        <dbReference type="EMBL" id="KAF0758932.1"/>
    </source>
</evidence>
<evidence type="ECO:0000256" key="2">
    <source>
        <dbReference type="ARBA" id="ARBA00010510"/>
    </source>
</evidence>
<dbReference type="GO" id="GO:0008320">
    <property type="term" value="F:protein transmembrane transporter activity"/>
    <property type="evidence" value="ECO:0007669"/>
    <property type="project" value="InterPro"/>
</dbReference>
<protein>
    <submittedName>
        <fullName evidence="10">Uncharacterized protein</fullName>
    </submittedName>
</protein>
<keyword evidence="5" id="KW-0812">Transmembrane</keyword>
<evidence type="ECO:0000256" key="8">
    <source>
        <dbReference type="ARBA" id="ARBA00023128"/>
    </source>
</evidence>
<evidence type="ECO:0000256" key="9">
    <source>
        <dbReference type="ARBA" id="ARBA00023136"/>
    </source>
</evidence>
<evidence type="ECO:0000256" key="3">
    <source>
        <dbReference type="ARBA" id="ARBA00022448"/>
    </source>
</evidence>
<reference evidence="10 11" key="1">
    <citation type="submission" date="2019-08" db="EMBL/GenBank/DDBJ databases">
        <title>Whole genome of Aphis craccivora.</title>
        <authorList>
            <person name="Voronova N.V."/>
            <person name="Shulinski R.S."/>
            <person name="Bandarenka Y.V."/>
            <person name="Zhorov D.G."/>
            <person name="Warner D."/>
        </authorList>
    </citation>
    <scope>NUCLEOTIDE SEQUENCE [LARGE SCALE GENOMIC DNA]</scope>
    <source>
        <strain evidence="10">180601</strain>
        <tissue evidence="10">Whole Body</tissue>
    </source>
</reference>
<comment type="caution">
    <text evidence="10">The sequence shown here is derived from an EMBL/GenBank/DDBJ whole genome shotgun (WGS) entry which is preliminary data.</text>
</comment>
<keyword evidence="11" id="KW-1185">Reference proteome</keyword>
<dbReference type="OrthoDB" id="19656at2759"/>
<accession>A0A6G0YMU1</accession>
<dbReference type="EMBL" id="VUJU01003155">
    <property type="protein sequence ID" value="KAF0758932.1"/>
    <property type="molecule type" value="Genomic_DNA"/>
</dbReference>
<sequence length="301" mass="33495">MVAADTESKDGCETISPPTGLMRDVFRSFDSLMPIPFTGCRIHFLTKAMEWPITTVFKLNTNGPKPTGLWVSALYEMAGWRNVNASAMADLHPKSGKWNFEAIGRLDNSGNWLDVSLAGQVCKWCHPVKFLVNLDYWYPTRTLSLSIDPLFKHCAFQILQSVTDRLSLGVNLAFKRDPSCDFNMSNLRPSLVAKYAGPSYLLSGRVRTTDWATKVAYYKHCTDWVQSGTEVDVNPASSKVTARLAFRILSDTSVFRAAVDTNAIVSSLWEKRLSDRTAISLSAFLNHTMDNCGVGIGLSFE</sequence>
<keyword evidence="8" id="KW-0496">Mitochondrion</keyword>
<evidence type="ECO:0000256" key="7">
    <source>
        <dbReference type="ARBA" id="ARBA00022927"/>
    </source>
</evidence>
<keyword evidence="7" id="KW-0653">Protein transport</keyword>
<keyword evidence="3" id="KW-0813">Transport</keyword>
<dbReference type="AlphaFoldDB" id="A0A6G0YMU1"/>
<dbReference type="Pfam" id="PF01459">
    <property type="entry name" value="Porin_3"/>
    <property type="match status" value="1"/>
</dbReference>
<dbReference type="InterPro" id="IPR023614">
    <property type="entry name" value="Porin_dom_sf"/>
</dbReference>
<comment type="similarity">
    <text evidence="2">Belongs to the Tom40 family.</text>
</comment>
<evidence type="ECO:0000256" key="6">
    <source>
        <dbReference type="ARBA" id="ARBA00022787"/>
    </source>
</evidence>